<proteinExistence type="predicted"/>
<reference evidence="1 2" key="1">
    <citation type="submission" date="2016-10" db="EMBL/GenBank/DDBJ databases">
        <authorList>
            <person name="de Groot N.N."/>
        </authorList>
    </citation>
    <scope>NUCLEOTIDE SEQUENCE [LARGE SCALE GENOMIC DNA]</scope>
    <source>
        <strain evidence="1 2">DSM 23581</strain>
    </source>
</reference>
<dbReference type="STRING" id="908615.SAMN05421540_10985"/>
<dbReference type="AlphaFoldDB" id="A0A1H4D224"/>
<dbReference type="PROSITE" id="PS51257">
    <property type="entry name" value="PROKAR_LIPOPROTEIN"/>
    <property type="match status" value="1"/>
</dbReference>
<accession>A0A1H4D224</accession>
<evidence type="ECO:0008006" key="3">
    <source>
        <dbReference type="Google" id="ProtNLM"/>
    </source>
</evidence>
<dbReference type="RefSeq" id="WP_093245093.1">
    <property type="nucleotide sequence ID" value="NZ_FNQF01000009.1"/>
</dbReference>
<evidence type="ECO:0000313" key="2">
    <source>
        <dbReference type="Proteomes" id="UP000198820"/>
    </source>
</evidence>
<sequence>MKSILAVLFIFLILGCQKFEKQNAQQILENEKQHINWNEVDIYPGFEFCKEGLSKEKSFLCFTENIGAYLNLDQCLPTQLKNTSDCFQLHLSVSKSGEIIFDSLASSTKNNLKLSQKIDSCISKLEPVYPAQKRSVPVKLSFDIPLQFK</sequence>
<organism evidence="1 2">
    <name type="scientific">Psychroflexus halocasei</name>
    <dbReference type="NCBI Taxonomy" id="908615"/>
    <lineage>
        <taxon>Bacteria</taxon>
        <taxon>Pseudomonadati</taxon>
        <taxon>Bacteroidota</taxon>
        <taxon>Flavobacteriia</taxon>
        <taxon>Flavobacteriales</taxon>
        <taxon>Flavobacteriaceae</taxon>
        <taxon>Psychroflexus</taxon>
    </lineage>
</organism>
<evidence type="ECO:0000313" key="1">
    <source>
        <dbReference type="EMBL" id="SEA66764.1"/>
    </source>
</evidence>
<protein>
    <recommendedName>
        <fullName evidence="3">TonB protein C-terminal</fullName>
    </recommendedName>
</protein>
<dbReference type="Proteomes" id="UP000198820">
    <property type="component" value="Unassembled WGS sequence"/>
</dbReference>
<name>A0A1H4D224_9FLAO</name>
<keyword evidence="2" id="KW-1185">Reference proteome</keyword>
<gene>
    <name evidence="1" type="ORF">SAMN05421540_10985</name>
</gene>
<dbReference type="EMBL" id="FNQF01000009">
    <property type="protein sequence ID" value="SEA66764.1"/>
    <property type="molecule type" value="Genomic_DNA"/>
</dbReference>